<organism evidence="2 3">
    <name type="scientific">Flavobacterium swingsii</name>
    <dbReference type="NCBI Taxonomy" id="498292"/>
    <lineage>
        <taxon>Bacteria</taxon>
        <taxon>Pseudomonadati</taxon>
        <taxon>Bacteroidota</taxon>
        <taxon>Flavobacteriia</taxon>
        <taxon>Flavobacteriales</taxon>
        <taxon>Flavobacteriaceae</taxon>
        <taxon>Flavobacterium</taxon>
    </lineage>
</organism>
<dbReference type="Proteomes" id="UP000199604">
    <property type="component" value="Unassembled WGS sequence"/>
</dbReference>
<reference evidence="3" key="1">
    <citation type="submission" date="2016-10" db="EMBL/GenBank/DDBJ databases">
        <authorList>
            <person name="Varghese N."/>
            <person name="Submissions S."/>
        </authorList>
    </citation>
    <scope>NUCLEOTIDE SEQUENCE [LARGE SCALE GENOMIC DNA]</scope>
    <source>
        <strain evidence="3">DSM 21789</strain>
    </source>
</reference>
<dbReference type="STRING" id="498292.SAMN05660845_1792"/>
<evidence type="ECO:0008006" key="4">
    <source>
        <dbReference type="Google" id="ProtNLM"/>
    </source>
</evidence>
<keyword evidence="1" id="KW-0732">Signal</keyword>
<protein>
    <recommendedName>
        <fullName evidence="4">MORN repeat variant</fullName>
    </recommendedName>
</protein>
<dbReference type="AlphaFoldDB" id="A0A1I0YII9"/>
<feature type="chain" id="PRO_5011744093" description="MORN repeat variant" evidence="1">
    <location>
        <begin position="19"/>
        <end position="115"/>
    </location>
</feature>
<evidence type="ECO:0000313" key="3">
    <source>
        <dbReference type="Proteomes" id="UP000199604"/>
    </source>
</evidence>
<feature type="signal peptide" evidence="1">
    <location>
        <begin position="1"/>
        <end position="18"/>
    </location>
</feature>
<proteinExistence type="predicted"/>
<dbReference type="SUPFAM" id="SSF82185">
    <property type="entry name" value="Histone H3 K4-specific methyltransferase SET7/9 N-terminal domain"/>
    <property type="match status" value="1"/>
</dbReference>
<gene>
    <name evidence="2" type="ORF">SAMN05660845_1792</name>
</gene>
<sequence length="115" mass="13271">MKKYMIMSALILSGVIFAQEIEPKYEIEGNLIKATSFYENGQIKQVGFYKDGKVQGKWISFSEVGEKLAQGEYNNGVKTGKWFFWNQNTLSEVDYSDNRVAEVKKWAKESLVQRN</sequence>
<dbReference type="EMBL" id="FOJT01000004">
    <property type="protein sequence ID" value="SFB13179.1"/>
    <property type="molecule type" value="Genomic_DNA"/>
</dbReference>
<dbReference type="Gene3D" id="2.20.110.10">
    <property type="entry name" value="Histone H3 K4-specific methyltransferase SET7/9 N-terminal domain"/>
    <property type="match status" value="1"/>
</dbReference>
<evidence type="ECO:0000256" key="1">
    <source>
        <dbReference type="SAM" id="SignalP"/>
    </source>
</evidence>
<keyword evidence="3" id="KW-1185">Reference proteome</keyword>
<dbReference type="RefSeq" id="WP_091476337.1">
    <property type="nucleotide sequence ID" value="NZ_FOJT01000004.1"/>
</dbReference>
<accession>A0A1I0YII9</accession>
<evidence type="ECO:0000313" key="2">
    <source>
        <dbReference type="EMBL" id="SFB13179.1"/>
    </source>
</evidence>
<dbReference type="OrthoDB" id="1467310at2"/>
<name>A0A1I0YII9_9FLAO</name>